<protein>
    <submittedName>
        <fullName evidence="2">Uncharacterized protein</fullName>
    </submittedName>
</protein>
<reference evidence="2 3" key="1">
    <citation type="submission" date="2020-01" db="EMBL/GenBank/DDBJ databases">
        <title>Identification and distribution of gene clusters putatively required for synthesis of sphingolipid metabolism inhibitors in phylogenetically diverse species of the filamentous fungus Fusarium.</title>
        <authorList>
            <person name="Kim H.-S."/>
            <person name="Busman M."/>
            <person name="Brown D.W."/>
            <person name="Divon H."/>
            <person name="Uhlig S."/>
            <person name="Proctor R.H."/>
        </authorList>
    </citation>
    <scope>NUCLEOTIDE SEQUENCE [LARGE SCALE GENOMIC DNA]</scope>
    <source>
        <strain evidence="2 3">NRRL 20459</strain>
    </source>
</reference>
<organism evidence="2 3">
    <name type="scientific">Fusarium albosuccineum</name>
    <dbReference type="NCBI Taxonomy" id="1237068"/>
    <lineage>
        <taxon>Eukaryota</taxon>
        <taxon>Fungi</taxon>
        <taxon>Dikarya</taxon>
        <taxon>Ascomycota</taxon>
        <taxon>Pezizomycotina</taxon>
        <taxon>Sordariomycetes</taxon>
        <taxon>Hypocreomycetidae</taxon>
        <taxon>Hypocreales</taxon>
        <taxon>Nectriaceae</taxon>
        <taxon>Fusarium</taxon>
        <taxon>Fusarium decemcellulare species complex</taxon>
    </lineage>
</organism>
<sequence>MPKRRNSPGRACPTNKAKHDFDRRRWQAHVEPGNATRSLSHFVPEYAKGCQFVIWKVIIPDCRWFARQARVNDYRLLRNLEWTWAWTVRRRHGPPASALPAQAATQSSEILAREWAFQADSPGLAPPFQTAGTRRSKHIEQSKQGIPSHVEQPHTGYRTDDECRKLMARSDIELSRDRSVQTRSTDGQPPALCGSGFSRLLKLGNSRGPEPAARRRAPGAELIDPQRGTGCNCLRDGGETDDFA</sequence>
<proteinExistence type="predicted"/>
<evidence type="ECO:0000313" key="2">
    <source>
        <dbReference type="EMBL" id="KAF4463243.1"/>
    </source>
</evidence>
<gene>
    <name evidence="2" type="ORF">FALBO_9936</name>
</gene>
<feature type="region of interest" description="Disordered" evidence="1">
    <location>
        <begin position="128"/>
        <end position="157"/>
    </location>
</feature>
<feature type="region of interest" description="Disordered" evidence="1">
    <location>
        <begin position="172"/>
        <end position="244"/>
    </location>
</feature>
<accession>A0A8H4L8Q9</accession>
<evidence type="ECO:0000256" key="1">
    <source>
        <dbReference type="SAM" id="MobiDB-lite"/>
    </source>
</evidence>
<evidence type="ECO:0000313" key="3">
    <source>
        <dbReference type="Proteomes" id="UP000554235"/>
    </source>
</evidence>
<dbReference type="EMBL" id="JAADYS010001402">
    <property type="protein sequence ID" value="KAF4463243.1"/>
    <property type="molecule type" value="Genomic_DNA"/>
</dbReference>
<dbReference type="Proteomes" id="UP000554235">
    <property type="component" value="Unassembled WGS sequence"/>
</dbReference>
<keyword evidence="3" id="KW-1185">Reference proteome</keyword>
<comment type="caution">
    <text evidence="2">The sequence shown here is derived from an EMBL/GenBank/DDBJ whole genome shotgun (WGS) entry which is preliminary data.</text>
</comment>
<name>A0A8H4L8Q9_9HYPO</name>
<dbReference type="AlphaFoldDB" id="A0A8H4L8Q9"/>